<keyword evidence="2" id="KW-1185">Reference proteome</keyword>
<name>A0A345ASJ0_9CAUD</name>
<dbReference type="EMBL" id="MH431938">
    <property type="protein sequence ID" value="AXF39794.1"/>
    <property type="molecule type" value="Genomic_DNA"/>
</dbReference>
<reference evidence="2" key="1">
    <citation type="submission" date="2018-06" db="EMBL/GenBank/DDBJ databases">
        <authorList>
            <person name="Merrill B.D."/>
            <person name="Payne A.M."/>
            <person name="Hilton J.A."/>
            <person name="Ward A.T."/>
            <person name="Fajardo C.P."/>
            <person name="Mangohig J."/>
            <person name="Hope S."/>
            <person name="Tsourkas P.K."/>
        </authorList>
    </citation>
    <scope>NUCLEOTIDE SEQUENCE [LARGE SCALE GENOMIC DNA]</scope>
</reference>
<gene>
    <name evidence="1" type="ORF">C7CDELTA_33</name>
</gene>
<proteinExistence type="predicted"/>
<dbReference type="Proteomes" id="UP000255577">
    <property type="component" value="Genome"/>
</dbReference>
<organism evidence="1 2">
    <name type="scientific">Paenibacillus phage C7Cdelta</name>
    <dbReference type="NCBI Taxonomy" id="2249773"/>
    <lineage>
        <taxon>Viruses</taxon>
        <taxon>Duplodnaviria</taxon>
        <taxon>Heunggongvirae</taxon>
        <taxon>Uroviricota</taxon>
        <taxon>Caudoviricetes</taxon>
        <taxon>Halcyonevirus</taxon>
        <taxon>Halcyonevirus C7Cdelta</taxon>
    </lineage>
</organism>
<evidence type="ECO:0000313" key="1">
    <source>
        <dbReference type="EMBL" id="AXF39794.1"/>
    </source>
</evidence>
<accession>A0A345ASJ0</accession>
<protein>
    <submittedName>
        <fullName evidence="1">Uncharacterized protein</fullName>
    </submittedName>
</protein>
<evidence type="ECO:0000313" key="2">
    <source>
        <dbReference type="Proteomes" id="UP000255577"/>
    </source>
</evidence>
<sequence>MSRWQRLAEMDLINLFPYIVGRIEGIVESPLADDNTKINEIKKILLALNEELDGRDTE</sequence>